<keyword evidence="3" id="KW-1185">Reference proteome</keyword>
<dbReference type="EMBL" id="JANHOH010000002">
    <property type="protein sequence ID" value="MCQ6958810.1"/>
    <property type="molecule type" value="Genomic_DNA"/>
</dbReference>
<protein>
    <recommendedName>
        <fullName evidence="4">GLPGLI family protein</fullName>
    </recommendedName>
</protein>
<dbReference type="Proteomes" id="UP001204376">
    <property type="component" value="Unassembled WGS sequence"/>
</dbReference>
<keyword evidence="1" id="KW-0732">Signal</keyword>
<evidence type="ECO:0000313" key="3">
    <source>
        <dbReference type="Proteomes" id="UP001204376"/>
    </source>
</evidence>
<dbReference type="RefSeq" id="WP_256539007.1">
    <property type="nucleotide sequence ID" value="NZ_JANHOH010000002.1"/>
</dbReference>
<sequence length="187" mass="21359">MKVLYAIVIFCSLASFKTAAQDTVACKDLPAYLGRKITLQMRAVDFDMRKENIYLYYGNRYPEQEFTVIIKRNNGKKRIKLNKNIIVGRATAPLIGYITTYDGEPDTTKNYDDAAVKREFEKGIPAEIIAIKAPIIFSMKYRPRTAPIDLKGKLVMFITEQWQIGATHQLPPLRLISPPTMSDNMDF</sequence>
<feature type="signal peptide" evidence="1">
    <location>
        <begin position="1"/>
        <end position="20"/>
    </location>
</feature>
<feature type="chain" id="PRO_5047450693" description="GLPGLI family protein" evidence="1">
    <location>
        <begin position="21"/>
        <end position="187"/>
    </location>
</feature>
<gene>
    <name evidence="2" type="ORF">NPE20_12625</name>
</gene>
<accession>A0ABT1T2H9</accession>
<evidence type="ECO:0000256" key="1">
    <source>
        <dbReference type="SAM" id="SignalP"/>
    </source>
</evidence>
<reference evidence="2 3" key="1">
    <citation type="submission" date="2022-07" db="EMBL/GenBank/DDBJ databases">
        <title>Mucilaginibacter sp. JC4.</title>
        <authorList>
            <person name="Le V."/>
            <person name="Ko S.-R."/>
            <person name="Ahn C.-Y."/>
            <person name="Oh H.-M."/>
        </authorList>
    </citation>
    <scope>NUCLEOTIDE SEQUENCE [LARGE SCALE GENOMIC DNA]</scope>
    <source>
        <strain evidence="2 3">JC4</strain>
    </source>
</reference>
<evidence type="ECO:0000313" key="2">
    <source>
        <dbReference type="EMBL" id="MCQ6958810.1"/>
    </source>
</evidence>
<proteinExistence type="predicted"/>
<comment type="caution">
    <text evidence="2">The sequence shown here is derived from an EMBL/GenBank/DDBJ whole genome shotgun (WGS) entry which is preliminary data.</text>
</comment>
<name>A0ABT1T2H9_9SPHI</name>
<evidence type="ECO:0008006" key="4">
    <source>
        <dbReference type="Google" id="ProtNLM"/>
    </source>
</evidence>
<organism evidence="2 3">
    <name type="scientific">Mucilaginibacter aquariorum</name>
    <dbReference type="NCBI Taxonomy" id="2967225"/>
    <lineage>
        <taxon>Bacteria</taxon>
        <taxon>Pseudomonadati</taxon>
        <taxon>Bacteroidota</taxon>
        <taxon>Sphingobacteriia</taxon>
        <taxon>Sphingobacteriales</taxon>
        <taxon>Sphingobacteriaceae</taxon>
        <taxon>Mucilaginibacter</taxon>
    </lineage>
</organism>